<dbReference type="Pfam" id="PF06245">
    <property type="entry name" value="DUF1015"/>
    <property type="match status" value="1"/>
</dbReference>
<keyword evidence="2" id="KW-1185">Reference proteome</keyword>
<protein>
    <submittedName>
        <fullName evidence="1">DUF1015 domain-containing protein</fullName>
    </submittedName>
</protein>
<dbReference type="Proteomes" id="UP000659388">
    <property type="component" value="Unassembled WGS sequence"/>
</dbReference>
<name>A0A937K0N1_9BACT</name>
<proteinExistence type="predicted"/>
<organism evidence="1 2">
    <name type="scientific">Fulvivirga sediminis</name>
    <dbReference type="NCBI Taxonomy" id="2803949"/>
    <lineage>
        <taxon>Bacteria</taxon>
        <taxon>Pseudomonadati</taxon>
        <taxon>Bacteroidota</taxon>
        <taxon>Cytophagia</taxon>
        <taxon>Cytophagales</taxon>
        <taxon>Fulvivirgaceae</taxon>
        <taxon>Fulvivirga</taxon>
    </lineage>
</organism>
<sequence length="433" mass="50252">MAEIQPFRAWRYSSELSTEIENLTSPLFDVVSEKQRKKLYNTLYNSVHLSVPSENDQAYSAAKRLSEWKDNKVIEQDPVPGIYVYYQHFSLPGSQKKYCRKGFICNIKAYDWDENVILRHENTIPKAVNDRIDLLKATELNVSPTHGLYTDSTFALEKYMDESMKSPLYETEDYQGVRDVLSVIHDKEVIKRFMHVLKEKPVILADGHHRYEGSLQYRKDKMKENPQHTGDEGYNFHMMFLTNTESDDLRILPTHRVISGLPNFDEAVILSKLEEDFTIKPVEEAHTIHEVILGKPWAFGLIFKDNAYKVRLKPEALDKNPWDFPDEVKKLDLTIMHYFIIDKVLGIEGKDQRSSENINFERSIGDCLTQVITGKAQMAIITNEISMDDVKKVCYSGKTMPQKSTYFYPKVICGFLFSSIKNEEFRPIPDPCF</sequence>
<gene>
    <name evidence="1" type="ORF">JL102_06480</name>
</gene>
<dbReference type="InterPro" id="IPR008323">
    <property type="entry name" value="UCP033563"/>
</dbReference>
<reference evidence="1" key="1">
    <citation type="submission" date="2021-01" db="EMBL/GenBank/DDBJ databases">
        <title>Fulvivirga kasyanovii gen. nov., sp nov., a novel member of the phylum Bacteroidetes isolated from seawater in a mussel farm.</title>
        <authorList>
            <person name="Zhao L.-H."/>
            <person name="Wang Z.-J."/>
        </authorList>
    </citation>
    <scope>NUCLEOTIDE SEQUENCE</scope>
    <source>
        <strain evidence="1">2943</strain>
    </source>
</reference>
<evidence type="ECO:0000313" key="1">
    <source>
        <dbReference type="EMBL" id="MBL3655767.1"/>
    </source>
</evidence>
<evidence type="ECO:0000313" key="2">
    <source>
        <dbReference type="Proteomes" id="UP000659388"/>
    </source>
</evidence>
<comment type="caution">
    <text evidence="1">The sequence shown here is derived from an EMBL/GenBank/DDBJ whole genome shotgun (WGS) entry which is preliminary data.</text>
</comment>
<dbReference type="RefSeq" id="WP_202243451.1">
    <property type="nucleotide sequence ID" value="NZ_JAESIY010000003.1"/>
</dbReference>
<dbReference type="PIRSF" id="PIRSF033563">
    <property type="entry name" value="UCP033563"/>
    <property type="match status" value="1"/>
</dbReference>
<dbReference type="PANTHER" id="PTHR36454">
    <property type="entry name" value="LMO2823 PROTEIN"/>
    <property type="match status" value="1"/>
</dbReference>
<dbReference type="EMBL" id="JAESIY010000003">
    <property type="protein sequence ID" value="MBL3655767.1"/>
    <property type="molecule type" value="Genomic_DNA"/>
</dbReference>
<dbReference type="PANTHER" id="PTHR36454:SF1">
    <property type="entry name" value="DUF1015 DOMAIN-CONTAINING PROTEIN"/>
    <property type="match status" value="1"/>
</dbReference>
<accession>A0A937K0N1</accession>
<dbReference type="AlphaFoldDB" id="A0A937K0N1"/>